<gene>
    <name evidence="5" type="ORF">S03H2_62735</name>
</gene>
<comment type="caution">
    <text evidence="5">The sequence shown here is derived from an EMBL/GenBank/DDBJ whole genome shotgun (WGS) entry which is preliminary data.</text>
</comment>
<dbReference type="GO" id="GO:0006284">
    <property type="term" value="P:base-excision repair"/>
    <property type="evidence" value="ECO:0007669"/>
    <property type="project" value="InterPro"/>
</dbReference>
<keyword evidence="4" id="KW-0234">DNA repair</keyword>
<dbReference type="SUPFAM" id="SSF50486">
    <property type="entry name" value="FMT C-terminal domain-like"/>
    <property type="match status" value="1"/>
</dbReference>
<evidence type="ECO:0000256" key="1">
    <source>
        <dbReference type="ARBA" id="ARBA00009232"/>
    </source>
</evidence>
<evidence type="ECO:0000313" key="5">
    <source>
        <dbReference type="EMBL" id="GAH79295.1"/>
    </source>
</evidence>
<protein>
    <recommendedName>
        <fullName evidence="6">3-methyladenine DNA glycosylase</fullName>
    </recommendedName>
</protein>
<dbReference type="InterPro" id="IPR011034">
    <property type="entry name" value="Formyl_transferase-like_C_sf"/>
</dbReference>
<evidence type="ECO:0000256" key="3">
    <source>
        <dbReference type="ARBA" id="ARBA00022801"/>
    </source>
</evidence>
<dbReference type="InterPro" id="IPR003180">
    <property type="entry name" value="MPG"/>
</dbReference>
<evidence type="ECO:0000256" key="4">
    <source>
        <dbReference type="ARBA" id="ARBA00023204"/>
    </source>
</evidence>
<dbReference type="Gene3D" id="3.10.300.10">
    <property type="entry name" value="Methylpurine-DNA glycosylase (MPG)"/>
    <property type="match status" value="1"/>
</dbReference>
<reference evidence="5" key="1">
    <citation type="journal article" date="2014" name="Front. Microbiol.">
        <title>High frequency of phylogenetically diverse reductive dehalogenase-homologous genes in deep subseafloor sedimentary metagenomes.</title>
        <authorList>
            <person name="Kawai M."/>
            <person name="Futagami T."/>
            <person name="Toyoda A."/>
            <person name="Takaki Y."/>
            <person name="Nishi S."/>
            <person name="Hori S."/>
            <person name="Arai W."/>
            <person name="Tsubouchi T."/>
            <person name="Morono Y."/>
            <person name="Uchiyama I."/>
            <person name="Ito T."/>
            <person name="Fujiyama A."/>
            <person name="Inagaki F."/>
            <person name="Takami H."/>
        </authorList>
    </citation>
    <scope>NUCLEOTIDE SEQUENCE</scope>
    <source>
        <strain evidence="5">Expedition CK06-06</strain>
    </source>
</reference>
<keyword evidence="3" id="KW-0378">Hydrolase</keyword>
<dbReference type="Pfam" id="PF02245">
    <property type="entry name" value="Pur_DNA_glyco"/>
    <property type="match status" value="1"/>
</dbReference>
<name>X1JCQ3_9ZZZZ</name>
<comment type="similarity">
    <text evidence="1">Belongs to the DNA glycosylase MPG family.</text>
</comment>
<evidence type="ECO:0008006" key="6">
    <source>
        <dbReference type="Google" id="ProtNLM"/>
    </source>
</evidence>
<dbReference type="GO" id="GO:0003677">
    <property type="term" value="F:DNA binding"/>
    <property type="evidence" value="ECO:0007669"/>
    <property type="project" value="InterPro"/>
</dbReference>
<dbReference type="EMBL" id="BARU01040594">
    <property type="protein sequence ID" value="GAH79295.1"/>
    <property type="molecule type" value="Genomic_DNA"/>
</dbReference>
<dbReference type="InterPro" id="IPR036995">
    <property type="entry name" value="MPG_sf"/>
</dbReference>
<sequence length="46" mass="5184">MDAGAEPLGRSFYRRDTAIVAQELLGKIVVRRLGRQNLKGRIVETE</sequence>
<feature type="non-terminal residue" evidence="5">
    <location>
        <position position="46"/>
    </location>
</feature>
<dbReference type="GO" id="GO:0003905">
    <property type="term" value="F:alkylbase DNA N-glycosylase activity"/>
    <property type="evidence" value="ECO:0007669"/>
    <property type="project" value="InterPro"/>
</dbReference>
<dbReference type="AlphaFoldDB" id="X1JCQ3"/>
<accession>X1JCQ3</accession>
<organism evidence="5">
    <name type="scientific">marine sediment metagenome</name>
    <dbReference type="NCBI Taxonomy" id="412755"/>
    <lineage>
        <taxon>unclassified sequences</taxon>
        <taxon>metagenomes</taxon>
        <taxon>ecological metagenomes</taxon>
    </lineage>
</organism>
<keyword evidence="2" id="KW-0227">DNA damage</keyword>
<evidence type="ECO:0000256" key="2">
    <source>
        <dbReference type="ARBA" id="ARBA00022763"/>
    </source>
</evidence>
<proteinExistence type="inferred from homology"/>